<name>A0ACC7P1W1_9BACL</name>
<comment type="caution">
    <text evidence="1">The sequence shown here is derived from an EMBL/GenBank/DDBJ whole genome shotgun (WGS) entry which is preliminary data.</text>
</comment>
<keyword evidence="2" id="KW-1185">Reference proteome</keyword>
<organism evidence="1 2">
    <name type="scientific">Paenibacillus mesotrionivorans</name>
    <dbReference type="NCBI Taxonomy" id="3160968"/>
    <lineage>
        <taxon>Bacteria</taxon>
        <taxon>Bacillati</taxon>
        <taxon>Bacillota</taxon>
        <taxon>Bacilli</taxon>
        <taxon>Bacillales</taxon>
        <taxon>Paenibacillaceae</taxon>
        <taxon>Paenibacillus</taxon>
    </lineage>
</organism>
<proteinExistence type="predicted"/>
<evidence type="ECO:0000313" key="1">
    <source>
        <dbReference type="EMBL" id="MFM9331024.1"/>
    </source>
</evidence>
<dbReference type="Proteomes" id="UP001631969">
    <property type="component" value="Unassembled WGS sequence"/>
</dbReference>
<evidence type="ECO:0000313" key="2">
    <source>
        <dbReference type="Proteomes" id="UP001631969"/>
    </source>
</evidence>
<gene>
    <name evidence="1" type="ORF">ACI1P1_22280</name>
</gene>
<dbReference type="EMBL" id="JBJURJ010000016">
    <property type="protein sequence ID" value="MFM9331024.1"/>
    <property type="molecule type" value="Genomic_DNA"/>
</dbReference>
<accession>A0ACC7P1W1</accession>
<sequence length="301" mass="32143">MRKTAVLADAVLLSVTFVWGIMFVFLKEAVAVMPVMTHLAVRFLLAASILWIGYACMKNKEPMTWAVWRRGAVMGALLFLAFMFQSVGTQFTSASNTGFITGLCVVLVPVLGAVFYRMKLSVAVGTGVCIALAGLAVMSLRIHEPMQIGDLIVLFGSFAFALHILITAKYSVLHQPFLLASIQITVAALLDFVAAACFENIGEALSPAVWTDIRVLRALLIGAVFATAFAFWAQTHFQRFTSATHTAIIFASEPVFAAAAAVAIGGESLSRQTLVGGALILGGILLAELKGTAGDRKEEPL</sequence>
<protein>
    <submittedName>
        <fullName evidence="1">DMT family transporter</fullName>
    </submittedName>
</protein>
<reference evidence="1" key="1">
    <citation type="submission" date="2024-12" db="EMBL/GenBank/DDBJ databases">
        <authorList>
            <person name="Wu N."/>
        </authorList>
    </citation>
    <scope>NUCLEOTIDE SEQUENCE</scope>
    <source>
        <strain evidence="1">P15</strain>
    </source>
</reference>